<dbReference type="SUPFAM" id="SSF53448">
    <property type="entry name" value="Nucleotide-diphospho-sugar transferases"/>
    <property type="match status" value="1"/>
</dbReference>
<sequence length="453" mass="51139">MAFNLLAHRLRDLWRYGQIYLVLLLACSVRCPITGVVGRLQLQGYADSSQTRDQANCVGSATLCSLRQSDRRLVEMAQPKLAAKYMDSLLGDYAAARKKLVGNFIKRSNVAVVYMCFERMEMIHRAIPAILRSDGLADFDLFISQDGGAPSIFDDKALSIPSGTQYVYIHHPANLCTGLHHYFVKAFAFDIMGYDTLLVVEEDNVIHQQALQLLHRMSELSISEPKIGIVSLLDMDMSPFLDPAHYAEGLIRTVGAMGHLWVFGLHRSKYEAARGHLRDYYLVIKGHDYRMKHEPPLRDAIEGLLREKGIEDTSVLSQDRWFINSMALSGFAQRYQTLFRFFQPIGYYGLHFQMNESHFFGLFGRGMFNGRINPAAVFDVTKDPAHAAAMKATVRARLETLYNKYWGGLPPPEELVNDTFHGLLEGRLNGREAVQEIMSGPKNPPPTNLGMQE</sequence>
<proteinExistence type="predicted"/>
<evidence type="ECO:0000313" key="3">
    <source>
        <dbReference type="Proteomes" id="UP000722791"/>
    </source>
</evidence>
<protein>
    <submittedName>
        <fullName evidence="2">Uncharacterized protein</fullName>
    </submittedName>
</protein>
<dbReference type="Proteomes" id="UP000747110">
    <property type="component" value="Unassembled WGS sequence"/>
</dbReference>
<evidence type="ECO:0000313" key="4">
    <source>
        <dbReference type="Proteomes" id="UP000747110"/>
    </source>
</evidence>
<dbReference type="EMBL" id="BNCP01000002">
    <property type="protein sequence ID" value="GIL70448.1"/>
    <property type="molecule type" value="Genomic_DNA"/>
</dbReference>
<organism evidence="2 3">
    <name type="scientific">Volvox reticuliferus</name>
    <dbReference type="NCBI Taxonomy" id="1737510"/>
    <lineage>
        <taxon>Eukaryota</taxon>
        <taxon>Viridiplantae</taxon>
        <taxon>Chlorophyta</taxon>
        <taxon>core chlorophytes</taxon>
        <taxon>Chlorophyceae</taxon>
        <taxon>CS clade</taxon>
        <taxon>Chlamydomonadales</taxon>
        <taxon>Volvocaceae</taxon>
        <taxon>Volvox</taxon>
    </lineage>
</organism>
<evidence type="ECO:0000313" key="1">
    <source>
        <dbReference type="EMBL" id="GIL70448.1"/>
    </source>
</evidence>
<dbReference type="AlphaFoldDB" id="A0A8J4D946"/>
<evidence type="ECO:0000313" key="2">
    <source>
        <dbReference type="EMBL" id="GIL98172.1"/>
    </source>
</evidence>
<reference evidence="2" key="1">
    <citation type="journal article" date="2021" name="Proc. Natl. Acad. Sci. U.S.A.">
        <title>Three genomes in the algal genus Volvox reveal the fate of a haploid sex-determining region after a transition to homothallism.</title>
        <authorList>
            <person name="Yamamoto K."/>
            <person name="Hamaji T."/>
            <person name="Kawai-Toyooka H."/>
            <person name="Matsuzaki R."/>
            <person name="Takahashi F."/>
            <person name="Nishimura Y."/>
            <person name="Kawachi M."/>
            <person name="Noguchi H."/>
            <person name="Minakuchi Y."/>
            <person name="Umen J.G."/>
            <person name="Toyoda A."/>
            <person name="Nozaki H."/>
        </authorList>
    </citation>
    <scope>NUCLEOTIDE SEQUENCE</scope>
    <source>
        <strain evidence="2">NIES-3785</strain>
        <strain evidence="1">NIES-3786</strain>
    </source>
</reference>
<gene>
    <name evidence="1" type="ORF">Vretifemale_1151</name>
    <name evidence="2" type="ORF">Vretimale_3599</name>
</gene>
<dbReference type="EMBL" id="BNCQ01000005">
    <property type="protein sequence ID" value="GIL98172.1"/>
    <property type="molecule type" value="Genomic_DNA"/>
</dbReference>
<keyword evidence="4" id="KW-1185">Reference proteome</keyword>
<dbReference type="Gene3D" id="3.90.550.10">
    <property type="entry name" value="Spore Coat Polysaccharide Biosynthesis Protein SpsA, Chain A"/>
    <property type="match status" value="1"/>
</dbReference>
<comment type="caution">
    <text evidence="2">The sequence shown here is derived from an EMBL/GenBank/DDBJ whole genome shotgun (WGS) entry which is preliminary data.</text>
</comment>
<dbReference type="Proteomes" id="UP000722791">
    <property type="component" value="Unassembled WGS sequence"/>
</dbReference>
<dbReference type="InterPro" id="IPR029044">
    <property type="entry name" value="Nucleotide-diphossugar_trans"/>
</dbReference>
<name>A0A8J4D946_9CHLO</name>
<dbReference type="OrthoDB" id="529640at2759"/>
<accession>A0A8J4D946</accession>